<proteinExistence type="predicted"/>
<dbReference type="SUPFAM" id="SSF90123">
    <property type="entry name" value="ABC transporter transmembrane region"/>
    <property type="match status" value="1"/>
</dbReference>
<feature type="transmembrane region" description="Helical" evidence="8">
    <location>
        <begin position="73"/>
        <end position="93"/>
    </location>
</feature>
<evidence type="ECO:0000259" key="9">
    <source>
        <dbReference type="PROSITE" id="PS50893"/>
    </source>
</evidence>
<evidence type="ECO:0000256" key="3">
    <source>
        <dbReference type="ARBA" id="ARBA00022741"/>
    </source>
</evidence>
<keyword evidence="12" id="KW-1185">Reference proteome</keyword>
<organism evidence="11 12">
    <name type="scientific">Marinactinospora rubrisoli</name>
    <dbReference type="NCBI Taxonomy" id="2715399"/>
    <lineage>
        <taxon>Bacteria</taxon>
        <taxon>Bacillati</taxon>
        <taxon>Actinomycetota</taxon>
        <taxon>Actinomycetes</taxon>
        <taxon>Streptosporangiales</taxon>
        <taxon>Nocardiopsidaceae</taxon>
        <taxon>Marinactinospora</taxon>
    </lineage>
</organism>
<evidence type="ECO:0000259" key="10">
    <source>
        <dbReference type="PROSITE" id="PS50929"/>
    </source>
</evidence>
<dbReference type="InterPro" id="IPR036640">
    <property type="entry name" value="ABC1_TM_sf"/>
</dbReference>
<dbReference type="Gene3D" id="1.20.1560.10">
    <property type="entry name" value="ABC transporter type 1, transmembrane domain"/>
    <property type="match status" value="1"/>
</dbReference>
<dbReference type="EMBL" id="JBHTBH010000008">
    <property type="protein sequence ID" value="MFC7329455.1"/>
    <property type="molecule type" value="Genomic_DNA"/>
</dbReference>
<comment type="subcellular location">
    <subcellularLocation>
        <location evidence="1">Cell membrane</location>
        <topology evidence="1">Multi-pass membrane protein</topology>
    </subcellularLocation>
</comment>
<dbReference type="InterPro" id="IPR003439">
    <property type="entry name" value="ABC_transporter-like_ATP-bd"/>
</dbReference>
<feature type="domain" description="ABC transporter" evidence="9">
    <location>
        <begin position="378"/>
        <end position="613"/>
    </location>
</feature>
<evidence type="ECO:0000256" key="8">
    <source>
        <dbReference type="SAM" id="Phobius"/>
    </source>
</evidence>
<dbReference type="PANTHER" id="PTHR43394:SF1">
    <property type="entry name" value="ATP-BINDING CASSETTE SUB-FAMILY B MEMBER 10, MITOCHONDRIAL"/>
    <property type="match status" value="1"/>
</dbReference>
<feature type="compositionally biased region" description="Low complexity" evidence="7">
    <location>
        <begin position="354"/>
        <end position="373"/>
    </location>
</feature>
<dbReference type="PANTHER" id="PTHR43394">
    <property type="entry name" value="ATP-DEPENDENT PERMEASE MDL1, MITOCHONDRIAL"/>
    <property type="match status" value="1"/>
</dbReference>
<feature type="transmembrane region" description="Helical" evidence="8">
    <location>
        <begin position="153"/>
        <end position="175"/>
    </location>
</feature>
<comment type="caution">
    <text evidence="11">The sequence shown here is derived from an EMBL/GenBank/DDBJ whole genome shotgun (WGS) entry which is preliminary data.</text>
</comment>
<dbReference type="Proteomes" id="UP001596540">
    <property type="component" value="Unassembled WGS sequence"/>
</dbReference>
<protein>
    <submittedName>
        <fullName evidence="11">ABC transporter ATP-binding protein</fullName>
    </submittedName>
</protein>
<evidence type="ECO:0000256" key="4">
    <source>
        <dbReference type="ARBA" id="ARBA00022840"/>
    </source>
</evidence>
<evidence type="ECO:0000313" key="11">
    <source>
        <dbReference type="EMBL" id="MFC7329455.1"/>
    </source>
</evidence>
<dbReference type="Pfam" id="PF00005">
    <property type="entry name" value="ABC_tran"/>
    <property type="match status" value="1"/>
</dbReference>
<accession>A0ABW2KJG8</accession>
<dbReference type="InterPro" id="IPR039421">
    <property type="entry name" value="Type_1_exporter"/>
</dbReference>
<feature type="region of interest" description="Disordered" evidence="7">
    <location>
        <begin position="331"/>
        <end position="373"/>
    </location>
</feature>
<dbReference type="SMART" id="SM00382">
    <property type="entry name" value="AAA"/>
    <property type="match status" value="1"/>
</dbReference>
<dbReference type="InterPro" id="IPR027417">
    <property type="entry name" value="P-loop_NTPase"/>
</dbReference>
<keyword evidence="4 11" id="KW-0067">ATP-binding</keyword>
<name>A0ABW2KJG8_9ACTN</name>
<evidence type="ECO:0000256" key="1">
    <source>
        <dbReference type="ARBA" id="ARBA00004651"/>
    </source>
</evidence>
<keyword evidence="5 8" id="KW-1133">Transmembrane helix</keyword>
<reference evidence="12" key="1">
    <citation type="journal article" date="2019" name="Int. J. Syst. Evol. Microbiol.">
        <title>The Global Catalogue of Microorganisms (GCM) 10K type strain sequencing project: providing services to taxonomists for standard genome sequencing and annotation.</title>
        <authorList>
            <consortium name="The Broad Institute Genomics Platform"/>
            <consortium name="The Broad Institute Genome Sequencing Center for Infectious Disease"/>
            <person name="Wu L."/>
            <person name="Ma J."/>
        </authorList>
    </citation>
    <scope>NUCLEOTIDE SEQUENCE [LARGE SCALE GENOMIC DNA]</scope>
    <source>
        <strain evidence="12">CGMCC 4.7382</strain>
    </source>
</reference>
<dbReference type="GO" id="GO:0005524">
    <property type="term" value="F:ATP binding"/>
    <property type="evidence" value="ECO:0007669"/>
    <property type="project" value="UniProtKB-KW"/>
</dbReference>
<dbReference type="Gene3D" id="3.40.50.300">
    <property type="entry name" value="P-loop containing nucleotide triphosphate hydrolases"/>
    <property type="match status" value="1"/>
</dbReference>
<keyword evidence="6 8" id="KW-0472">Membrane</keyword>
<evidence type="ECO:0000313" key="12">
    <source>
        <dbReference type="Proteomes" id="UP001596540"/>
    </source>
</evidence>
<keyword evidence="3" id="KW-0547">Nucleotide-binding</keyword>
<dbReference type="InterPro" id="IPR003593">
    <property type="entry name" value="AAA+_ATPase"/>
</dbReference>
<dbReference type="Pfam" id="PF00664">
    <property type="entry name" value="ABC_membrane"/>
    <property type="match status" value="1"/>
</dbReference>
<evidence type="ECO:0000256" key="7">
    <source>
        <dbReference type="SAM" id="MobiDB-lite"/>
    </source>
</evidence>
<dbReference type="RefSeq" id="WP_379872107.1">
    <property type="nucleotide sequence ID" value="NZ_JBHTBH010000008.1"/>
</dbReference>
<dbReference type="PROSITE" id="PS50893">
    <property type="entry name" value="ABC_TRANSPORTER_2"/>
    <property type="match status" value="1"/>
</dbReference>
<evidence type="ECO:0000256" key="2">
    <source>
        <dbReference type="ARBA" id="ARBA00022692"/>
    </source>
</evidence>
<sequence>MTTETPTRGLPVADGREVRAFARATLARHRRPASGVLLLHGAASAAGLAAPWLLGQVVDGVTTGGADTGRIDLATAGIAVCLLLHAALSYLSVTASIRLGERILAELREDFVERVLRLRLATVERAGTGDLVARTGRDIDHLAKTAREGLPEIAISLVTCLLTVAGITLVDPVLVLPALTALPPLWLGTRWYLRRAPQGYVAELNAYSNLLQGLSDTVEGAHTVEALRREHQRDRLTDSDIARNYAAERYLLWLRTIWFPTVEISHILPIAATLLTGGWLLSNGQASLGEVTAATLYVQQLVGPVQQLFEQVDPTMNSYAALRRLLGVRRAERPDEGCGPQPEPTDPPAERDGTAPARAAAPATAGERTAAAPTDGSVLLRGVSFGYRAGEDVVRDVDLDLRSGERLAMVGPSGAGKSTLGRLIAGIHRPRTGDVLVGGRPLAGLSPEEQRGRVALVTQEGHVFKGTLAENVAMVRDGAATPEEILAALTAVGADAWLRELPDGLDTRVGSGGLALDPARAQQLALARLVLADPRVLILDEATSLLDPRAARDLERSLSAVLAGRTVIAIAHRLQTAYDADRIAVVEDGRITELGTHDELRAAGGTYAALWRTWHGE</sequence>
<gene>
    <name evidence="11" type="ORF">ACFQRF_17115</name>
</gene>
<evidence type="ECO:0000256" key="5">
    <source>
        <dbReference type="ARBA" id="ARBA00022989"/>
    </source>
</evidence>
<dbReference type="InterPro" id="IPR011527">
    <property type="entry name" value="ABC1_TM_dom"/>
</dbReference>
<feature type="domain" description="ABC transmembrane type-1" evidence="10">
    <location>
        <begin position="35"/>
        <end position="317"/>
    </location>
</feature>
<keyword evidence="2 8" id="KW-0812">Transmembrane</keyword>
<dbReference type="PROSITE" id="PS50929">
    <property type="entry name" value="ABC_TM1F"/>
    <property type="match status" value="1"/>
</dbReference>
<evidence type="ECO:0000256" key="6">
    <source>
        <dbReference type="ARBA" id="ARBA00023136"/>
    </source>
</evidence>
<dbReference type="SUPFAM" id="SSF52540">
    <property type="entry name" value="P-loop containing nucleoside triphosphate hydrolases"/>
    <property type="match status" value="1"/>
</dbReference>
<feature type="transmembrane region" description="Helical" evidence="8">
    <location>
        <begin position="33"/>
        <end position="53"/>
    </location>
</feature>